<dbReference type="AlphaFoldDB" id="A0A4P6JX26"/>
<dbReference type="OrthoDB" id="6161020at2"/>
<dbReference type="InterPro" id="IPR021527">
    <property type="entry name" value="DUF2795"/>
</dbReference>
<evidence type="ECO:0000313" key="2">
    <source>
        <dbReference type="Proteomes" id="UP000290365"/>
    </source>
</evidence>
<gene>
    <name evidence="1" type="ORF">EPA93_27805</name>
</gene>
<organism evidence="1 2">
    <name type="scientific">Ktedonosporobacter rubrisoli</name>
    <dbReference type="NCBI Taxonomy" id="2509675"/>
    <lineage>
        <taxon>Bacteria</taxon>
        <taxon>Bacillati</taxon>
        <taxon>Chloroflexota</taxon>
        <taxon>Ktedonobacteria</taxon>
        <taxon>Ktedonobacterales</taxon>
        <taxon>Ktedonosporobacteraceae</taxon>
        <taxon>Ktedonosporobacter</taxon>
    </lineage>
</organism>
<protein>
    <submittedName>
        <fullName evidence="1">DUF2795 domain-containing protein</fullName>
    </submittedName>
</protein>
<keyword evidence="2" id="KW-1185">Reference proteome</keyword>
<name>A0A4P6JX26_KTERU</name>
<dbReference type="Proteomes" id="UP000290365">
    <property type="component" value="Chromosome"/>
</dbReference>
<proteinExistence type="predicted"/>
<dbReference type="KEGG" id="kbs:EPA93_27805"/>
<reference evidence="1 2" key="1">
    <citation type="submission" date="2019-01" db="EMBL/GenBank/DDBJ databases">
        <title>Ktedonosporobacter rubrisoli SCAWS-G2.</title>
        <authorList>
            <person name="Huang Y."/>
            <person name="Yan B."/>
        </authorList>
    </citation>
    <scope>NUCLEOTIDE SEQUENCE [LARGE SCALE GENOMIC DNA]</scope>
    <source>
        <strain evidence="1 2">SCAWS-G2</strain>
    </source>
</reference>
<evidence type="ECO:0000313" key="1">
    <source>
        <dbReference type="EMBL" id="QBD79576.1"/>
    </source>
</evidence>
<dbReference type="Pfam" id="PF11387">
    <property type="entry name" value="DUF2795"/>
    <property type="match status" value="1"/>
</dbReference>
<dbReference type="RefSeq" id="WP_129890642.1">
    <property type="nucleotide sequence ID" value="NZ_CP035758.1"/>
</dbReference>
<dbReference type="EMBL" id="CP035758">
    <property type="protein sequence ID" value="QBD79576.1"/>
    <property type="molecule type" value="Genomic_DNA"/>
</dbReference>
<accession>A0A4P6JX26</accession>
<sequence length="66" mass="7478">MATKLNPIEVEKKLKGLDYPAKRQDIVNQARKNGADEEMCKVLGKLPEQTYNKPTDVTKSLHDLHS</sequence>